<dbReference type="AlphaFoldDB" id="A0A9N9WL74"/>
<evidence type="ECO:0000256" key="7">
    <source>
        <dbReference type="ARBA" id="ARBA00023053"/>
    </source>
</evidence>
<accession>A0A9N9WL74</accession>
<evidence type="ECO:0000313" key="14">
    <source>
        <dbReference type="Proteomes" id="UP001153620"/>
    </source>
</evidence>
<evidence type="ECO:0000256" key="2">
    <source>
        <dbReference type="ARBA" id="ARBA00007193"/>
    </source>
</evidence>
<evidence type="ECO:0000313" key="13">
    <source>
        <dbReference type="EMBL" id="CAG9799850.1"/>
    </source>
</evidence>
<evidence type="ECO:0000256" key="8">
    <source>
        <dbReference type="ARBA" id="ARBA00023065"/>
    </source>
</evidence>
<protein>
    <submittedName>
        <fullName evidence="13">Uncharacterized protein</fullName>
    </submittedName>
</protein>
<evidence type="ECO:0000256" key="9">
    <source>
        <dbReference type="ARBA" id="ARBA00023136"/>
    </source>
</evidence>
<gene>
    <name evidence="13" type="ORF">CHIRRI_LOCUS2808</name>
</gene>
<keyword evidence="11 12" id="KW-0407">Ion channel</keyword>
<organism evidence="13 14">
    <name type="scientific">Chironomus riparius</name>
    <dbReference type="NCBI Taxonomy" id="315576"/>
    <lineage>
        <taxon>Eukaryota</taxon>
        <taxon>Metazoa</taxon>
        <taxon>Ecdysozoa</taxon>
        <taxon>Arthropoda</taxon>
        <taxon>Hexapoda</taxon>
        <taxon>Insecta</taxon>
        <taxon>Pterygota</taxon>
        <taxon>Neoptera</taxon>
        <taxon>Endopterygota</taxon>
        <taxon>Diptera</taxon>
        <taxon>Nematocera</taxon>
        <taxon>Chironomoidea</taxon>
        <taxon>Chironomidae</taxon>
        <taxon>Chironominae</taxon>
        <taxon>Chironomus</taxon>
    </lineage>
</organism>
<keyword evidence="3 12" id="KW-0813">Transport</keyword>
<evidence type="ECO:0000256" key="3">
    <source>
        <dbReference type="ARBA" id="ARBA00022448"/>
    </source>
</evidence>
<dbReference type="InterPro" id="IPR001873">
    <property type="entry name" value="ENaC"/>
</dbReference>
<dbReference type="GO" id="GO:0005886">
    <property type="term" value="C:plasma membrane"/>
    <property type="evidence" value="ECO:0007669"/>
    <property type="project" value="TreeGrafter"/>
</dbReference>
<reference evidence="13" key="2">
    <citation type="submission" date="2022-10" db="EMBL/GenBank/DDBJ databases">
        <authorList>
            <consortium name="ENA_rothamsted_submissions"/>
            <consortium name="culmorum"/>
            <person name="King R."/>
        </authorList>
    </citation>
    <scope>NUCLEOTIDE SEQUENCE</scope>
</reference>
<keyword evidence="6" id="KW-1133">Transmembrane helix</keyword>
<dbReference type="OrthoDB" id="6021021at2759"/>
<name>A0A9N9WL74_9DIPT</name>
<dbReference type="EMBL" id="OU895877">
    <property type="protein sequence ID" value="CAG9799850.1"/>
    <property type="molecule type" value="Genomic_DNA"/>
</dbReference>
<comment type="similarity">
    <text evidence="2 12">Belongs to the amiloride-sensitive sodium channel (TC 1.A.6) family.</text>
</comment>
<sequence>MLNFSSIFPEDISEDFSSYKKRNLNASWAVNEKPDFVDYMSVEQPNSWSLEKGYATNNELIKPLRATKRLEIFIRTREQFNDEFDLCTFEYKLLFHLPNEVPSSFDLSTNIEFDSDIAISLNAVILKHDETLKQFSPEQRGCYFEAEKKLKFFKSYTKNNCEHECMINYTLSKCNCVEFSMPRTDDLKVCDYDDKNCYDSVLSLWSNSFYQNEENQEKYPDYPCDCMPSCTQIIYGLTERDLNQKYEILICI</sequence>
<keyword evidence="9" id="KW-0472">Membrane</keyword>
<evidence type="ECO:0000256" key="6">
    <source>
        <dbReference type="ARBA" id="ARBA00022989"/>
    </source>
</evidence>
<dbReference type="GO" id="GO:0015280">
    <property type="term" value="F:ligand-gated sodium channel activity"/>
    <property type="evidence" value="ECO:0007669"/>
    <property type="project" value="TreeGrafter"/>
</dbReference>
<keyword evidence="5 12" id="KW-0812">Transmembrane</keyword>
<comment type="subcellular location">
    <subcellularLocation>
        <location evidence="1">Membrane</location>
        <topology evidence="1">Multi-pass membrane protein</topology>
    </subcellularLocation>
</comment>
<dbReference type="Gene3D" id="1.10.287.820">
    <property type="entry name" value="Acid-sensing ion channel domain"/>
    <property type="match status" value="1"/>
</dbReference>
<evidence type="ECO:0000256" key="1">
    <source>
        <dbReference type="ARBA" id="ARBA00004141"/>
    </source>
</evidence>
<evidence type="ECO:0000256" key="12">
    <source>
        <dbReference type="RuleBase" id="RU000679"/>
    </source>
</evidence>
<keyword evidence="14" id="KW-1185">Reference proteome</keyword>
<evidence type="ECO:0000256" key="4">
    <source>
        <dbReference type="ARBA" id="ARBA00022461"/>
    </source>
</evidence>
<keyword evidence="4 12" id="KW-0894">Sodium channel</keyword>
<evidence type="ECO:0000256" key="11">
    <source>
        <dbReference type="ARBA" id="ARBA00023303"/>
    </source>
</evidence>
<dbReference type="PANTHER" id="PTHR11690:SF288">
    <property type="entry name" value="AMILORIDE-SENSITIVE NA+ CHANNEL-RELATED"/>
    <property type="match status" value="1"/>
</dbReference>
<evidence type="ECO:0000256" key="10">
    <source>
        <dbReference type="ARBA" id="ARBA00023201"/>
    </source>
</evidence>
<proteinExistence type="inferred from homology"/>
<keyword evidence="7" id="KW-0915">Sodium</keyword>
<evidence type="ECO:0000256" key="5">
    <source>
        <dbReference type="ARBA" id="ARBA00022692"/>
    </source>
</evidence>
<keyword evidence="10 12" id="KW-0739">Sodium transport</keyword>
<reference evidence="13" key="1">
    <citation type="submission" date="2022-01" db="EMBL/GenBank/DDBJ databases">
        <authorList>
            <person name="King R."/>
        </authorList>
    </citation>
    <scope>NUCLEOTIDE SEQUENCE</scope>
</reference>
<dbReference type="Pfam" id="PF00858">
    <property type="entry name" value="ASC"/>
    <property type="match status" value="1"/>
</dbReference>
<dbReference type="Proteomes" id="UP001153620">
    <property type="component" value="Chromosome 1"/>
</dbReference>
<dbReference type="PANTHER" id="PTHR11690">
    <property type="entry name" value="AMILORIDE-SENSITIVE SODIUM CHANNEL-RELATED"/>
    <property type="match status" value="1"/>
</dbReference>
<keyword evidence="8 12" id="KW-0406">Ion transport</keyword>